<sequence length="1004" mass="115556">MALLMTILLSLAIFILFLFQIYKTKTSVRLPPGPKGLPLIGNLHQLDNSKPHQYLWKLSKEYGPLMSLRIGFVPTLVVSSAKMAKEVLKTHDLHFCSRPSLLGQQKLSYNGVDLAFAPYNDYYREMRKICVIHLFNPTRVQRFRPIREDEVSQMIEKISKSVVASKPVNLSELMMSLTSTIICRVAFRKRYEDEGVERSRFQALLNETQAMFASFFFSDHFPYMGWIDRFTGLIPRLEKNFKNFDTFYQELIDEHLDSNRPKSGQEDIIDVLLQLRTKRLFKIDLTMDHIKGVLMNVFVGGTDTGSASLVWAMTYLMKNPKAMKKAHEEIRNLIENKGLVDEDDVQKLSYLKAVVKETMRLQPAAPLLVPRETTEKCIIDGYEIPSKMKVFVNVWATGRDPEAWDNPEEFDPERFVGKSIDVKGQNFELIPFGAGRRVCPGMHMGILTVELALANLLYKFDWQMPDGMKTEELDFDLMISLTSTIICRVAFGKRYKDEEIERSRFQALLKETQAMFTSFFFSDHFPFMGTTKTSVRLPPGPKGLPLIGNLHQLDKSKPHQYLWKLSKEYGPLMSLRLGNMPTLVVSSAKMAKEVMKTHDLHFCSRPSLLGQHKLSYNGLDVAFAPYNDCWREMKKICVVHLFNSIRVQRFRPIREDEVCRTMEKISKSVVTCKPVNLSELMVSLTSTIICRVAFGKRYEDEEIERSRFQALLEETQAMFLCFFFSDHFPFLGWIDRFTGLISRLEKNFNNFDMFYQELIDDHLDSNRPKSVQEDIIDVLLQLRKERLCKIDLTMDHIKGVLMNVFVGGTDTGSASLVWTMTYLMKNPKAMKKVQEEIRDIMGNKGFVDGDDVEKLSYLKAVVKETMRLQPALPLLVQRETTGKCILDGYEIPTKTVVYVNAWAIGRDPEAWDNAEEFDPDRFVGNSIDLKGQNFELIPFGAGRRICPGIYMAISTVELALANLLYKFDWQMPDGMKKEDLDLDGLPGLAMHKKNPLRLMAKHYI</sequence>
<evidence type="ECO:0000313" key="13">
    <source>
        <dbReference type="EMBL" id="KAK2660680.1"/>
    </source>
</evidence>
<dbReference type="CDD" id="cd11072">
    <property type="entry name" value="CYP71-like"/>
    <property type="match status" value="2"/>
</dbReference>
<dbReference type="PRINTS" id="PR00385">
    <property type="entry name" value="P450"/>
</dbReference>
<evidence type="ECO:0000256" key="11">
    <source>
        <dbReference type="ARBA" id="ARBA00023136"/>
    </source>
</evidence>
<keyword evidence="10" id="KW-0503">Monooxygenase</keyword>
<dbReference type="GO" id="GO:0004497">
    <property type="term" value="F:monooxygenase activity"/>
    <property type="evidence" value="ECO:0007669"/>
    <property type="project" value="UniProtKB-KW"/>
</dbReference>
<evidence type="ECO:0000256" key="9">
    <source>
        <dbReference type="ARBA" id="ARBA00023004"/>
    </source>
</evidence>
<evidence type="ECO:0000256" key="7">
    <source>
        <dbReference type="ARBA" id="ARBA00022989"/>
    </source>
</evidence>
<dbReference type="SUPFAM" id="SSF48264">
    <property type="entry name" value="Cytochrome P450"/>
    <property type="match status" value="2"/>
</dbReference>
<evidence type="ECO:0000256" key="3">
    <source>
        <dbReference type="ARBA" id="ARBA00010617"/>
    </source>
</evidence>
<dbReference type="InterPro" id="IPR002401">
    <property type="entry name" value="Cyt_P450_E_grp-I"/>
</dbReference>
<keyword evidence="7" id="KW-1133">Transmembrane helix</keyword>
<name>A0AAD9XJZ7_9ROSI</name>
<evidence type="ECO:0000256" key="4">
    <source>
        <dbReference type="ARBA" id="ARBA00022617"/>
    </source>
</evidence>
<dbReference type="PANTHER" id="PTHR47955:SF22">
    <property type="entry name" value="CYTOCHROME P450 83B1-LIKE"/>
    <property type="match status" value="1"/>
</dbReference>
<keyword evidence="11" id="KW-0472">Membrane</keyword>
<dbReference type="GO" id="GO:0016020">
    <property type="term" value="C:membrane"/>
    <property type="evidence" value="ECO:0007669"/>
    <property type="project" value="UniProtKB-SubCell"/>
</dbReference>
<dbReference type="Gene3D" id="1.10.630.10">
    <property type="entry name" value="Cytochrome P450"/>
    <property type="match status" value="2"/>
</dbReference>
<dbReference type="PANTHER" id="PTHR47955">
    <property type="entry name" value="CYTOCHROME P450 FAMILY 71 PROTEIN"/>
    <property type="match status" value="1"/>
</dbReference>
<evidence type="ECO:0000313" key="14">
    <source>
        <dbReference type="Proteomes" id="UP001280121"/>
    </source>
</evidence>
<keyword evidence="6 12" id="KW-0479">Metal-binding</keyword>
<gene>
    <name evidence="13" type="ORF">Ddye_007213</name>
</gene>
<dbReference type="InterPro" id="IPR001128">
    <property type="entry name" value="Cyt_P450"/>
</dbReference>
<accession>A0AAD9XJZ7</accession>
<dbReference type="Proteomes" id="UP001280121">
    <property type="component" value="Unassembled WGS sequence"/>
</dbReference>
<dbReference type="Pfam" id="PF00067">
    <property type="entry name" value="p450"/>
    <property type="match status" value="2"/>
</dbReference>
<comment type="caution">
    <text evidence="13">The sequence shown here is derived from an EMBL/GenBank/DDBJ whole genome shotgun (WGS) entry which is preliminary data.</text>
</comment>
<evidence type="ECO:0000256" key="12">
    <source>
        <dbReference type="PIRSR" id="PIRSR602401-1"/>
    </source>
</evidence>
<dbReference type="GO" id="GO:0005506">
    <property type="term" value="F:iron ion binding"/>
    <property type="evidence" value="ECO:0007669"/>
    <property type="project" value="InterPro"/>
</dbReference>
<evidence type="ECO:0000256" key="10">
    <source>
        <dbReference type="ARBA" id="ARBA00023033"/>
    </source>
</evidence>
<comment type="subcellular location">
    <subcellularLocation>
        <location evidence="2">Membrane</location>
        <topology evidence="2">Single-pass membrane protein</topology>
    </subcellularLocation>
</comment>
<protein>
    <recommendedName>
        <fullName evidence="15">Cytochrome P450</fullName>
    </recommendedName>
</protein>
<organism evidence="13 14">
    <name type="scientific">Dipteronia dyeriana</name>
    <dbReference type="NCBI Taxonomy" id="168575"/>
    <lineage>
        <taxon>Eukaryota</taxon>
        <taxon>Viridiplantae</taxon>
        <taxon>Streptophyta</taxon>
        <taxon>Embryophyta</taxon>
        <taxon>Tracheophyta</taxon>
        <taxon>Spermatophyta</taxon>
        <taxon>Magnoliopsida</taxon>
        <taxon>eudicotyledons</taxon>
        <taxon>Gunneridae</taxon>
        <taxon>Pentapetalae</taxon>
        <taxon>rosids</taxon>
        <taxon>malvids</taxon>
        <taxon>Sapindales</taxon>
        <taxon>Sapindaceae</taxon>
        <taxon>Hippocastanoideae</taxon>
        <taxon>Acereae</taxon>
        <taxon>Dipteronia</taxon>
    </lineage>
</organism>
<dbReference type="AlphaFoldDB" id="A0AAD9XJZ7"/>
<keyword evidence="5" id="KW-0812">Transmembrane</keyword>
<keyword evidence="14" id="KW-1185">Reference proteome</keyword>
<comment type="similarity">
    <text evidence="3">Belongs to the cytochrome P450 family.</text>
</comment>
<keyword evidence="8" id="KW-0560">Oxidoreductase</keyword>
<dbReference type="InterPro" id="IPR036396">
    <property type="entry name" value="Cyt_P450_sf"/>
</dbReference>
<dbReference type="EMBL" id="JANJYI010000002">
    <property type="protein sequence ID" value="KAK2660680.1"/>
    <property type="molecule type" value="Genomic_DNA"/>
</dbReference>
<dbReference type="InterPro" id="IPR017972">
    <property type="entry name" value="Cyt_P450_CS"/>
</dbReference>
<dbReference type="FunFam" id="1.10.630.10:FF:000011">
    <property type="entry name" value="Cytochrome P450 83B1"/>
    <property type="match status" value="2"/>
</dbReference>
<proteinExistence type="inferred from homology"/>
<feature type="binding site" description="axial binding residue" evidence="12">
    <location>
        <position position="946"/>
    </location>
    <ligand>
        <name>heme</name>
        <dbReference type="ChEBI" id="CHEBI:30413"/>
    </ligand>
    <ligandPart>
        <name>Fe</name>
        <dbReference type="ChEBI" id="CHEBI:18248"/>
    </ligandPart>
</feature>
<evidence type="ECO:0000256" key="8">
    <source>
        <dbReference type="ARBA" id="ARBA00023002"/>
    </source>
</evidence>
<evidence type="ECO:0008006" key="15">
    <source>
        <dbReference type="Google" id="ProtNLM"/>
    </source>
</evidence>
<evidence type="ECO:0000256" key="6">
    <source>
        <dbReference type="ARBA" id="ARBA00022723"/>
    </source>
</evidence>
<evidence type="ECO:0000256" key="2">
    <source>
        <dbReference type="ARBA" id="ARBA00004167"/>
    </source>
</evidence>
<dbReference type="GO" id="GO:0020037">
    <property type="term" value="F:heme binding"/>
    <property type="evidence" value="ECO:0007669"/>
    <property type="project" value="InterPro"/>
</dbReference>
<keyword evidence="9 12" id="KW-0408">Iron</keyword>
<evidence type="ECO:0000256" key="5">
    <source>
        <dbReference type="ARBA" id="ARBA00022692"/>
    </source>
</evidence>
<keyword evidence="4 12" id="KW-0349">Heme</keyword>
<comment type="cofactor">
    <cofactor evidence="1 12">
        <name>heme</name>
        <dbReference type="ChEBI" id="CHEBI:30413"/>
    </cofactor>
</comment>
<dbReference type="PRINTS" id="PR00463">
    <property type="entry name" value="EP450I"/>
</dbReference>
<reference evidence="13" key="1">
    <citation type="journal article" date="2023" name="Plant J.">
        <title>Genome sequences and population genomics provide insights into the demographic history, inbreeding, and mutation load of two 'living fossil' tree species of Dipteronia.</title>
        <authorList>
            <person name="Feng Y."/>
            <person name="Comes H.P."/>
            <person name="Chen J."/>
            <person name="Zhu S."/>
            <person name="Lu R."/>
            <person name="Zhang X."/>
            <person name="Li P."/>
            <person name="Qiu J."/>
            <person name="Olsen K.M."/>
            <person name="Qiu Y."/>
        </authorList>
    </citation>
    <scope>NUCLEOTIDE SEQUENCE</scope>
    <source>
        <strain evidence="13">KIB01</strain>
    </source>
</reference>
<dbReference type="GO" id="GO:0016705">
    <property type="term" value="F:oxidoreductase activity, acting on paired donors, with incorporation or reduction of molecular oxygen"/>
    <property type="evidence" value="ECO:0007669"/>
    <property type="project" value="InterPro"/>
</dbReference>
<evidence type="ECO:0000256" key="1">
    <source>
        <dbReference type="ARBA" id="ARBA00001971"/>
    </source>
</evidence>
<dbReference type="PROSITE" id="PS00086">
    <property type="entry name" value="CYTOCHROME_P450"/>
    <property type="match status" value="2"/>
</dbReference>